<reference evidence="4" key="1">
    <citation type="submission" date="2017-05" db="EMBL/GenBank/DDBJ databases">
        <authorList>
            <person name="Barney B.M."/>
        </authorList>
    </citation>
    <scope>NUCLEOTIDE SEQUENCE [LARGE SCALE GENOMIC DNA]</scope>
    <source>
        <strain evidence="4">PSBB022</strain>
    </source>
</reference>
<feature type="domain" description="Stress-response A/B barrel" evidence="2">
    <location>
        <begin position="2"/>
        <end position="96"/>
    </location>
</feature>
<keyword evidence="4" id="KW-1185">Reference proteome</keyword>
<dbReference type="AlphaFoldDB" id="A0A266QDE5"/>
<dbReference type="PROSITE" id="PS51502">
    <property type="entry name" value="S_R_A_B_BARREL"/>
    <property type="match status" value="1"/>
</dbReference>
<dbReference type="Proteomes" id="UP000216101">
    <property type="component" value="Unassembled WGS sequence"/>
</dbReference>
<protein>
    <submittedName>
        <fullName evidence="3">Stress protein</fullName>
    </submittedName>
</protein>
<proteinExistence type="predicted"/>
<sequence length="98" mass="10962">MIRHLLLIAFKPTVDAAQIAAVKTLFETIPEKIEGIVAVEWGLNDSPEGLNKQFTHAVFMTFADEAARTNYLPHPAHEALKQVFVPLLNDIVVFDYSL</sequence>
<organism evidence="3 4">
    <name type="scientific">Cellvibrio mixtus</name>
    <dbReference type="NCBI Taxonomy" id="39650"/>
    <lineage>
        <taxon>Bacteria</taxon>
        <taxon>Pseudomonadati</taxon>
        <taxon>Pseudomonadota</taxon>
        <taxon>Gammaproteobacteria</taxon>
        <taxon>Cellvibrionales</taxon>
        <taxon>Cellvibrionaceae</taxon>
        <taxon>Cellvibrio</taxon>
    </lineage>
</organism>
<evidence type="ECO:0000256" key="1">
    <source>
        <dbReference type="ARBA" id="ARBA00011738"/>
    </source>
</evidence>
<comment type="subunit">
    <text evidence="1">Homodimer.</text>
</comment>
<dbReference type="PANTHER" id="PTHR33178">
    <property type="match status" value="1"/>
</dbReference>
<name>A0A266QDE5_9GAMM</name>
<dbReference type="InterPro" id="IPR011008">
    <property type="entry name" value="Dimeric_a/b-barrel"/>
</dbReference>
<dbReference type="EMBL" id="NHNI01000001">
    <property type="protein sequence ID" value="OZY87820.1"/>
    <property type="molecule type" value="Genomic_DNA"/>
</dbReference>
<dbReference type="InterPro" id="IPR013097">
    <property type="entry name" value="Dabb"/>
</dbReference>
<dbReference type="SMART" id="SM00886">
    <property type="entry name" value="Dabb"/>
    <property type="match status" value="1"/>
</dbReference>
<accession>A0A266QDE5</accession>
<gene>
    <name evidence="3" type="ORF">CBP51_12930</name>
</gene>
<dbReference type="Gene3D" id="3.30.70.100">
    <property type="match status" value="1"/>
</dbReference>
<dbReference type="PANTHER" id="PTHR33178:SF10">
    <property type="entry name" value="STRESS-RESPONSE A_B BARREL DOMAIN-CONTAINING PROTEIN"/>
    <property type="match status" value="1"/>
</dbReference>
<dbReference type="Pfam" id="PF07876">
    <property type="entry name" value="Dabb"/>
    <property type="match status" value="1"/>
</dbReference>
<evidence type="ECO:0000313" key="3">
    <source>
        <dbReference type="EMBL" id="OZY87820.1"/>
    </source>
</evidence>
<comment type="caution">
    <text evidence="3">The sequence shown here is derived from an EMBL/GenBank/DDBJ whole genome shotgun (WGS) entry which is preliminary data.</text>
</comment>
<dbReference type="RefSeq" id="WP_094985146.1">
    <property type="nucleotide sequence ID" value="NZ_NHNI01000001.1"/>
</dbReference>
<dbReference type="SUPFAM" id="SSF54909">
    <property type="entry name" value="Dimeric alpha+beta barrel"/>
    <property type="match status" value="1"/>
</dbReference>
<dbReference type="InterPro" id="IPR044662">
    <property type="entry name" value="HS1/DABB1-like"/>
</dbReference>
<evidence type="ECO:0000259" key="2">
    <source>
        <dbReference type="PROSITE" id="PS51502"/>
    </source>
</evidence>
<evidence type="ECO:0000313" key="4">
    <source>
        <dbReference type="Proteomes" id="UP000216101"/>
    </source>
</evidence>